<gene>
    <name evidence="1" type="ORF">BVRB_026810</name>
</gene>
<name>A0A0J8B1X2_BETVV</name>
<sequence>MNSAQHQRTALSSPRSVVAPGSQLSFELCSTRSASSYVRVDSAGNAETKTVPDCHRLDRACRLTSIHGCTGRGSIAKQSELNKMLREPLARKHYCWTIVGSTSPYFPISQLPVQEVGDQTVSGNAVIESAFRQNRQICERSYIQWILFRRLS</sequence>
<organism evidence="1 2">
    <name type="scientific">Beta vulgaris subsp. vulgaris</name>
    <name type="common">Beet</name>
    <dbReference type="NCBI Taxonomy" id="3555"/>
    <lineage>
        <taxon>Eukaryota</taxon>
        <taxon>Viridiplantae</taxon>
        <taxon>Streptophyta</taxon>
        <taxon>Embryophyta</taxon>
        <taxon>Tracheophyta</taxon>
        <taxon>Spermatophyta</taxon>
        <taxon>Magnoliopsida</taxon>
        <taxon>eudicotyledons</taxon>
        <taxon>Gunneridae</taxon>
        <taxon>Pentapetalae</taxon>
        <taxon>Caryophyllales</taxon>
        <taxon>Chenopodiaceae</taxon>
        <taxon>Betoideae</taxon>
        <taxon>Beta</taxon>
    </lineage>
</organism>
<dbReference type="AlphaFoldDB" id="A0A0J8B1X2"/>
<dbReference type="Proteomes" id="UP000035740">
    <property type="component" value="Unassembled WGS sequence"/>
</dbReference>
<keyword evidence="2" id="KW-1185">Reference proteome</keyword>
<accession>A0A0J8B1X2</accession>
<proteinExistence type="predicted"/>
<protein>
    <submittedName>
        <fullName evidence="1">Uncharacterized protein</fullName>
    </submittedName>
</protein>
<dbReference type="Gramene" id="KMS93898">
    <property type="protein sequence ID" value="KMS93898"/>
    <property type="gene ID" value="BVRB_026810"/>
</dbReference>
<reference evidence="1 2" key="1">
    <citation type="journal article" date="2014" name="Nature">
        <title>The genome of the recently domesticated crop plant sugar beet (Beta vulgaris).</title>
        <authorList>
            <person name="Dohm J.C."/>
            <person name="Minoche A.E."/>
            <person name="Holtgrawe D."/>
            <person name="Capella-Gutierrez S."/>
            <person name="Zakrzewski F."/>
            <person name="Tafer H."/>
            <person name="Rupp O."/>
            <person name="Sorensen T.R."/>
            <person name="Stracke R."/>
            <person name="Reinhardt R."/>
            <person name="Goesmann A."/>
            <person name="Kraft T."/>
            <person name="Schulz B."/>
            <person name="Stadler P.F."/>
            <person name="Schmidt T."/>
            <person name="Gabaldon T."/>
            <person name="Lehrach H."/>
            <person name="Weisshaar B."/>
            <person name="Himmelbauer H."/>
        </authorList>
    </citation>
    <scope>NUCLEOTIDE SEQUENCE [LARGE SCALE GENOMIC DNA]</scope>
    <source>
        <tissue evidence="1">Taproot</tissue>
    </source>
</reference>
<dbReference type="EMBL" id="KQ097888">
    <property type="protein sequence ID" value="KMS93898.1"/>
    <property type="molecule type" value="Genomic_DNA"/>
</dbReference>
<evidence type="ECO:0000313" key="1">
    <source>
        <dbReference type="EMBL" id="KMS93898.1"/>
    </source>
</evidence>
<evidence type="ECO:0000313" key="2">
    <source>
        <dbReference type="Proteomes" id="UP000035740"/>
    </source>
</evidence>